<name>A0ABV6H4W7_9ACTN</name>
<gene>
    <name evidence="2" type="ORF">ACFFJD_03535</name>
</gene>
<dbReference type="InterPro" id="IPR000801">
    <property type="entry name" value="Esterase-like"/>
</dbReference>
<organism evidence="2 3">
    <name type="scientific">Gordonia phosphorivorans</name>
    <dbReference type="NCBI Taxonomy" id="1056982"/>
    <lineage>
        <taxon>Bacteria</taxon>
        <taxon>Bacillati</taxon>
        <taxon>Actinomycetota</taxon>
        <taxon>Actinomycetes</taxon>
        <taxon>Mycobacteriales</taxon>
        <taxon>Gordoniaceae</taxon>
        <taxon>Gordonia</taxon>
    </lineage>
</organism>
<evidence type="ECO:0000313" key="3">
    <source>
        <dbReference type="Proteomes" id="UP001589783"/>
    </source>
</evidence>
<dbReference type="InterPro" id="IPR050583">
    <property type="entry name" value="Mycobacterial_A85_antigen"/>
</dbReference>
<keyword evidence="2" id="KW-0378">Hydrolase</keyword>
<dbReference type="Proteomes" id="UP001589783">
    <property type="component" value="Unassembled WGS sequence"/>
</dbReference>
<feature type="signal peptide" evidence="1">
    <location>
        <begin position="1"/>
        <end position="20"/>
    </location>
</feature>
<dbReference type="PANTHER" id="PTHR48098:SF1">
    <property type="entry name" value="DIACYLGLYCEROL ACYLTRANSFERASE_MYCOLYLTRANSFERASE AG85A"/>
    <property type="match status" value="1"/>
</dbReference>
<comment type="caution">
    <text evidence="2">The sequence shown here is derived from an EMBL/GenBank/DDBJ whole genome shotgun (WGS) entry which is preliminary data.</text>
</comment>
<dbReference type="Pfam" id="PF00756">
    <property type="entry name" value="Esterase"/>
    <property type="match status" value="1"/>
</dbReference>
<reference evidence="2 3" key="1">
    <citation type="submission" date="2024-09" db="EMBL/GenBank/DDBJ databases">
        <authorList>
            <person name="Sun Q."/>
            <person name="Mori K."/>
        </authorList>
    </citation>
    <scope>NUCLEOTIDE SEQUENCE [LARGE SCALE GENOMIC DNA]</scope>
    <source>
        <strain evidence="2 3">CCM 7957</strain>
    </source>
</reference>
<accession>A0ABV6H4W7</accession>
<dbReference type="SUPFAM" id="SSF53474">
    <property type="entry name" value="alpha/beta-Hydrolases"/>
    <property type="match status" value="1"/>
</dbReference>
<proteinExistence type="predicted"/>
<evidence type="ECO:0000256" key="1">
    <source>
        <dbReference type="SAM" id="SignalP"/>
    </source>
</evidence>
<feature type="chain" id="PRO_5045455165" evidence="1">
    <location>
        <begin position="21"/>
        <end position="323"/>
    </location>
</feature>
<dbReference type="Gene3D" id="3.40.50.1820">
    <property type="entry name" value="alpha/beta hydrolase"/>
    <property type="match status" value="1"/>
</dbReference>
<protein>
    <submittedName>
        <fullName evidence="2">Alpha/beta hydrolase</fullName>
    </submittedName>
</protein>
<dbReference type="InterPro" id="IPR029058">
    <property type="entry name" value="AB_hydrolase_fold"/>
</dbReference>
<dbReference type="GO" id="GO:0016787">
    <property type="term" value="F:hydrolase activity"/>
    <property type="evidence" value="ECO:0007669"/>
    <property type="project" value="UniProtKB-KW"/>
</dbReference>
<sequence>MVVASAIVLGLSALIGAPKAAAQSATIVSSKQVGPQEYSVEVYSPSMRRNITTTVLRPKDTSRPAPTLYLLNGASGPENKASWGDKTDYVKYFANRHVNVVTPQEGAYSYYADWQRNDRSLGRNKWQTFLTKELPPVIDAAYGTTGKQSAAGISMAGTSVFNLAIAAPGLYESVAAYSGCARTSDPLGQEYIRQVVEGRGGADMTNMWGPLNGPGWRANDPYLQAHKLRGTKVYISTGNGLPGKHENLEAPDVQGNPLALGNQIVVGGVIEAVVNQCTSDMIRALKRNNVQTTTLVRPNGTHSWGYWQDDLHKTWPMIERDLR</sequence>
<dbReference type="EMBL" id="JBHLWV010000012">
    <property type="protein sequence ID" value="MFC0313925.1"/>
    <property type="molecule type" value="Genomic_DNA"/>
</dbReference>
<keyword evidence="1" id="KW-0732">Signal</keyword>
<dbReference type="PANTHER" id="PTHR48098">
    <property type="entry name" value="ENTEROCHELIN ESTERASE-RELATED"/>
    <property type="match status" value="1"/>
</dbReference>
<evidence type="ECO:0000313" key="2">
    <source>
        <dbReference type="EMBL" id="MFC0313925.1"/>
    </source>
</evidence>
<dbReference type="RefSeq" id="WP_382361030.1">
    <property type="nucleotide sequence ID" value="NZ_JBHLWV010000012.1"/>
</dbReference>
<keyword evidence="3" id="KW-1185">Reference proteome</keyword>